<feature type="region of interest" description="Disordered" evidence="1">
    <location>
        <begin position="1"/>
        <end position="24"/>
    </location>
</feature>
<proteinExistence type="predicted"/>
<accession>A0A5R9FAT3</accession>
<evidence type="ECO:0000256" key="1">
    <source>
        <dbReference type="SAM" id="MobiDB-lite"/>
    </source>
</evidence>
<reference evidence="2 3" key="1">
    <citation type="submission" date="2019-04" db="EMBL/GenBank/DDBJ databases">
        <title>Bacillus caeni sp. nov., a bacterium isolated from mangrove sediment.</title>
        <authorList>
            <person name="Huang H."/>
            <person name="Mo K."/>
            <person name="Hu Y."/>
        </authorList>
    </citation>
    <scope>NUCLEOTIDE SEQUENCE [LARGE SCALE GENOMIC DNA]</scope>
    <source>
        <strain evidence="2 3">HB172195</strain>
    </source>
</reference>
<evidence type="ECO:0000313" key="2">
    <source>
        <dbReference type="EMBL" id="TLS36735.1"/>
    </source>
</evidence>
<dbReference type="Pfam" id="PF08741">
    <property type="entry name" value="YwhD"/>
    <property type="match status" value="1"/>
</dbReference>
<evidence type="ECO:0008006" key="4">
    <source>
        <dbReference type="Google" id="ProtNLM"/>
    </source>
</evidence>
<dbReference type="Proteomes" id="UP000308230">
    <property type="component" value="Unassembled WGS sequence"/>
</dbReference>
<dbReference type="EMBL" id="SWLG01000009">
    <property type="protein sequence ID" value="TLS36735.1"/>
    <property type="molecule type" value="Genomic_DNA"/>
</dbReference>
<sequence length="177" mass="19888">MGLANEESKKKKKGPTGFNILSGDSTSGHGGYGVGTISLDNISPVIIDPENNEIFVDMGALHARSAIEKRIKLVKNGREEVPDGRTCWIVWVTVNRVDEGPYYHGVGEAEFFVDSEARRAWKSMPEHVNNMDKSMKGKVVLDRMDEKSKKMLKEYLIGFDESMWNRSSQELHEALDV</sequence>
<dbReference type="OrthoDB" id="2374547at2"/>
<dbReference type="InterPro" id="IPR014852">
    <property type="entry name" value="YwhD"/>
</dbReference>
<gene>
    <name evidence="2" type="ORF">FCL54_14245</name>
</gene>
<keyword evidence="3" id="KW-1185">Reference proteome</keyword>
<name>A0A5R9FAT3_9BACL</name>
<organism evidence="2 3">
    <name type="scientific">Exobacillus caeni</name>
    <dbReference type="NCBI Taxonomy" id="2574798"/>
    <lineage>
        <taxon>Bacteria</taxon>
        <taxon>Bacillati</taxon>
        <taxon>Bacillota</taxon>
        <taxon>Bacilli</taxon>
        <taxon>Bacillales</taxon>
        <taxon>Guptibacillaceae</taxon>
        <taxon>Exobacillus</taxon>
    </lineage>
</organism>
<comment type="caution">
    <text evidence="2">The sequence shown here is derived from an EMBL/GenBank/DDBJ whole genome shotgun (WGS) entry which is preliminary data.</text>
</comment>
<dbReference type="AlphaFoldDB" id="A0A5R9FAT3"/>
<evidence type="ECO:0000313" key="3">
    <source>
        <dbReference type="Proteomes" id="UP000308230"/>
    </source>
</evidence>
<protein>
    <recommendedName>
        <fullName evidence="4">YwhD family protein</fullName>
    </recommendedName>
</protein>